<evidence type="ECO:0000256" key="2">
    <source>
        <dbReference type="SAM" id="Phobius"/>
    </source>
</evidence>
<dbReference type="AlphaFoldDB" id="A0A0P1MNF1"/>
<dbReference type="RefSeq" id="WP_092347154.1">
    <property type="nucleotide sequence ID" value="NZ_CZVW01000002.1"/>
</dbReference>
<evidence type="ECO:0000313" key="3">
    <source>
        <dbReference type="EMBL" id="CUS97028.1"/>
    </source>
</evidence>
<gene>
    <name evidence="3" type="ORF">JGI23_00225</name>
</gene>
<protein>
    <submittedName>
        <fullName evidence="3">Uncharacterized protein</fullName>
    </submittedName>
</protein>
<proteinExistence type="predicted"/>
<keyword evidence="2" id="KW-1133">Transmembrane helix</keyword>
<evidence type="ECO:0000256" key="1">
    <source>
        <dbReference type="SAM" id="MobiDB-lite"/>
    </source>
</evidence>
<sequence length="68" mass="7905">MKLKIVVGSILIAGFIIFGAYSFMESNVKYVTIEEAKKNDEESPDRRRMGQRKRKLLRRKNKSICLLS</sequence>
<keyword evidence="2" id="KW-0472">Membrane</keyword>
<organism evidence="3 4">
    <name type="scientific">Candidatus Chryseopegocella kryptomonas</name>
    <dbReference type="NCBI Taxonomy" id="1633643"/>
    <lineage>
        <taxon>Bacteria</taxon>
        <taxon>Pseudomonadati</taxon>
        <taxon>Candidatus Kryptoniota</taxon>
        <taxon>Candidatus Chryseopegocella</taxon>
    </lineage>
</organism>
<name>A0A0P1MNF1_9BACT</name>
<dbReference type="Proteomes" id="UP000199197">
    <property type="component" value="Unassembled WGS sequence"/>
</dbReference>
<accession>A0A0P1MNF1</accession>
<feature type="compositionally biased region" description="Basic and acidic residues" evidence="1">
    <location>
        <begin position="39"/>
        <end position="48"/>
    </location>
</feature>
<keyword evidence="2" id="KW-0812">Transmembrane</keyword>
<feature type="compositionally biased region" description="Basic residues" evidence="1">
    <location>
        <begin position="49"/>
        <end position="62"/>
    </location>
</feature>
<evidence type="ECO:0000313" key="4">
    <source>
        <dbReference type="Proteomes" id="UP000199197"/>
    </source>
</evidence>
<reference evidence="4" key="1">
    <citation type="submission" date="2015-11" db="EMBL/GenBank/DDBJ databases">
        <authorList>
            <person name="Varghese N."/>
        </authorList>
    </citation>
    <scope>NUCLEOTIDE SEQUENCE [LARGE SCALE GENOMIC DNA]</scope>
    <source>
        <strain evidence="4">JGI-23</strain>
    </source>
</reference>
<dbReference type="EMBL" id="CZVW01000002">
    <property type="protein sequence ID" value="CUS97028.1"/>
    <property type="molecule type" value="Genomic_DNA"/>
</dbReference>
<keyword evidence="4" id="KW-1185">Reference proteome</keyword>
<feature type="region of interest" description="Disordered" evidence="1">
    <location>
        <begin position="39"/>
        <end position="68"/>
    </location>
</feature>
<feature type="transmembrane region" description="Helical" evidence="2">
    <location>
        <begin position="6"/>
        <end position="24"/>
    </location>
</feature>